<dbReference type="SUPFAM" id="SSF101478">
    <property type="entry name" value="ADP-ribosylglycohydrolase"/>
    <property type="match status" value="1"/>
</dbReference>
<dbReference type="Proteomes" id="UP001500902">
    <property type="component" value="Unassembled WGS sequence"/>
</dbReference>
<proteinExistence type="predicted"/>
<gene>
    <name evidence="1" type="ORF">GCM10022224_036860</name>
</gene>
<keyword evidence="2" id="KW-1185">Reference proteome</keyword>
<dbReference type="Pfam" id="PF03747">
    <property type="entry name" value="ADP_ribosyl_GH"/>
    <property type="match status" value="1"/>
</dbReference>
<dbReference type="InterPro" id="IPR036705">
    <property type="entry name" value="Ribosyl_crysJ1_sf"/>
</dbReference>
<name>A0ABP7BUE1_9ACTN</name>
<dbReference type="Gene3D" id="1.10.4080.10">
    <property type="entry name" value="ADP-ribosylation/Crystallin J1"/>
    <property type="match status" value="1"/>
</dbReference>
<dbReference type="Gene3D" id="2.60.120.560">
    <property type="entry name" value="Exo-inulinase, domain 1"/>
    <property type="match status" value="1"/>
</dbReference>
<organism evidence="1 2">
    <name type="scientific">Nonomuraea antimicrobica</name>
    <dbReference type="NCBI Taxonomy" id="561173"/>
    <lineage>
        <taxon>Bacteria</taxon>
        <taxon>Bacillati</taxon>
        <taxon>Actinomycetota</taxon>
        <taxon>Actinomycetes</taxon>
        <taxon>Streptosporangiales</taxon>
        <taxon>Streptosporangiaceae</taxon>
        <taxon>Nonomuraea</taxon>
    </lineage>
</organism>
<dbReference type="InterPro" id="IPR005502">
    <property type="entry name" value="Ribosyl_crysJ1"/>
</dbReference>
<dbReference type="EMBL" id="BAAAZP010000074">
    <property type="protein sequence ID" value="GAA3669315.1"/>
    <property type="molecule type" value="Genomic_DNA"/>
</dbReference>
<protein>
    <submittedName>
        <fullName evidence="1">ADP-ribosylglycohydrolase family protein</fullName>
    </submittedName>
</protein>
<comment type="caution">
    <text evidence="1">The sequence shown here is derived from an EMBL/GenBank/DDBJ whole genome shotgun (WGS) entry which is preliminary data.</text>
</comment>
<evidence type="ECO:0000313" key="1">
    <source>
        <dbReference type="EMBL" id="GAA3669315.1"/>
    </source>
</evidence>
<sequence>MSKSAADYAEAIYAGVLGKIIGVYLGRPVEGWPYEDIQTRFGELSYYINSALGLPLIVADDDISGTFAFFRAVADNGPDPEPTAEQIGDTWLNYVIEDKTILWWGGLGRSTEHTAFLRLRAGVTAPASGSAEMNGHTLSEQVGSQIFSDAFSMMHPGDPERAAALVRRAASVSHDGIAVEAAAFLGALRALAFDVTDLHRLIEQCRGYVTSPLLQRVIDDVVDLCAKEDDWRAVRDRIDRRHGYRHYPGPCHVVPNHAMTLAALLLGGDDFQRSVMIASSAGFDTDSNAGCVGSLNGVRLGLDALTAQVDLRAAVADRLLVVTADGGACVSDAVREADQIVRAAARARGESLGEDLGDDAGPRFGFRYRGSVQGFQSCPYAGAAHPAVEVEGTSGAGLLLRCRGLGPGLTAAASTPVFLDPADRMTNFSTVASPSLYPGQVVTARIRADRSPAPSARLYVLHHRGGEIRRSVSEPFVLGQEPVTLRWQVPDVGADLLFRFGIELDSAERFDGTVTVEEVDWRGAPTRFTQSGVLLSSIWDTHPVPLDAWVASARNFEADFGYSYSVSHPGELGVVTIGSRDWDDYSAGSTLMFSLHDSGGLVVRSAGHRRFYAAVFSGGSRVSLVKQRDRHRQVLAACDWPYEQDRGYDVRLSCTGSEIELLVDGERVLHATDTTMPYRHGGAGFLIERGTMLADGIAIAATRPERRPA</sequence>
<reference evidence="2" key="1">
    <citation type="journal article" date="2019" name="Int. J. Syst. Evol. Microbiol.">
        <title>The Global Catalogue of Microorganisms (GCM) 10K type strain sequencing project: providing services to taxonomists for standard genome sequencing and annotation.</title>
        <authorList>
            <consortium name="The Broad Institute Genomics Platform"/>
            <consortium name="The Broad Institute Genome Sequencing Center for Infectious Disease"/>
            <person name="Wu L."/>
            <person name="Ma J."/>
        </authorList>
    </citation>
    <scope>NUCLEOTIDE SEQUENCE [LARGE SCALE GENOMIC DNA]</scope>
    <source>
        <strain evidence="2">JCM 16904</strain>
    </source>
</reference>
<accession>A0ABP7BUE1</accession>
<evidence type="ECO:0000313" key="2">
    <source>
        <dbReference type="Proteomes" id="UP001500902"/>
    </source>
</evidence>